<evidence type="ECO:0008006" key="5">
    <source>
        <dbReference type="Google" id="ProtNLM"/>
    </source>
</evidence>
<evidence type="ECO:0000256" key="1">
    <source>
        <dbReference type="SAM" id="MobiDB-lite"/>
    </source>
</evidence>
<comment type="caution">
    <text evidence="3">The sequence shown here is derived from an EMBL/GenBank/DDBJ whole genome shotgun (WGS) entry which is preliminary data.</text>
</comment>
<dbReference type="Proteomes" id="UP001153269">
    <property type="component" value="Unassembled WGS sequence"/>
</dbReference>
<feature type="signal peptide" evidence="2">
    <location>
        <begin position="1"/>
        <end position="22"/>
    </location>
</feature>
<keyword evidence="2" id="KW-0732">Signal</keyword>
<accession>A0A9N7V4A6</accession>
<feature type="chain" id="PRO_5040450225" description="Secreted protein" evidence="2">
    <location>
        <begin position="23"/>
        <end position="102"/>
    </location>
</feature>
<reference evidence="3" key="1">
    <citation type="submission" date="2020-03" db="EMBL/GenBank/DDBJ databases">
        <authorList>
            <person name="Weist P."/>
        </authorList>
    </citation>
    <scope>NUCLEOTIDE SEQUENCE</scope>
</reference>
<protein>
    <recommendedName>
        <fullName evidence="5">Secreted protein</fullName>
    </recommendedName>
</protein>
<name>A0A9N7V4A6_PLEPL</name>
<organism evidence="3 4">
    <name type="scientific">Pleuronectes platessa</name>
    <name type="common">European plaice</name>
    <dbReference type="NCBI Taxonomy" id="8262"/>
    <lineage>
        <taxon>Eukaryota</taxon>
        <taxon>Metazoa</taxon>
        <taxon>Chordata</taxon>
        <taxon>Craniata</taxon>
        <taxon>Vertebrata</taxon>
        <taxon>Euteleostomi</taxon>
        <taxon>Actinopterygii</taxon>
        <taxon>Neopterygii</taxon>
        <taxon>Teleostei</taxon>
        <taxon>Neoteleostei</taxon>
        <taxon>Acanthomorphata</taxon>
        <taxon>Carangaria</taxon>
        <taxon>Pleuronectiformes</taxon>
        <taxon>Pleuronectoidei</taxon>
        <taxon>Pleuronectidae</taxon>
        <taxon>Pleuronectes</taxon>
    </lineage>
</organism>
<gene>
    <name evidence="3" type="ORF">PLEPLA_LOCUS30266</name>
</gene>
<dbReference type="AlphaFoldDB" id="A0A9N7V4A6"/>
<evidence type="ECO:0000256" key="2">
    <source>
        <dbReference type="SAM" id="SignalP"/>
    </source>
</evidence>
<sequence>MNFLLPPVLVPFLLLLVRITEQEQARVRNAGGKRRALRYAVSDVATLTVGETPIGETALNAGGRAGPTSRAFGSQRPRPKRLPNAGIPGPTIHRPYVFACVV</sequence>
<evidence type="ECO:0000313" key="3">
    <source>
        <dbReference type="EMBL" id="CAB1442588.1"/>
    </source>
</evidence>
<proteinExistence type="predicted"/>
<dbReference type="EMBL" id="CADEAL010002889">
    <property type="protein sequence ID" value="CAB1442588.1"/>
    <property type="molecule type" value="Genomic_DNA"/>
</dbReference>
<feature type="region of interest" description="Disordered" evidence="1">
    <location>
        <begin position="58"/>
        <end position="88"/>
    </location>
</feature>
<evidence type="ECO:0000313" key="4">
    <source>
        <dbReference type="Proteomes" id="UP001153269"/>
    </source>
</evidence>
<keyword evidence="4" id="KW-1185">Reference proteome</keyword>